<keyword evidence="2 3" id="KW-0694">RNA-binding</keyword>
<dbReference type="Proteomes" id="UP000601435">
    <property type="component" value="Unassembled WGS sequence"/>
</dbReference>
<dbReference type="Pfam" id="PF00076">
    <property type="entry name" value="RRM_1"/>
    <property type="match status" value="1"/>
</dbReference>
<dbReference type="GO" id="GO:0003723">
    <property type="term" value="F:RNA binding"/>
    <property type="evidence" value="ECO:0007669"/>
    <property type="project" value="UniProtKB-UniRule"/>
</dbReference>
<evidence type="ECO:0000256" key="2">
    <source>
        <dbReference type="ARBA" id="ARBA00022884"/>
    </source>
</evidence>
<keyword evidence="6" id="KW-1185">Reference proteome</keyword>
<comment type="caution">
    <text evidence="5">The sequence shown here is derived from an EMBL/GenBank/DDBJ whole genome shotgun (WGS) entry which is preliminary data.</text>
</comment>
<evidence type="ECO:0000259" key="4">
    <source>
        <dbReference type="PROSITE" id="PS50102"/>
    </source>
</evidence>
<dbReference type="AlphaFoldDB" id="A0A813CDG2"/>
<dbReference type="InterPro" id="IPR000504">
    <property type="entry name" value="RRM_dom"/>
</dbReference>
<name>A0A813CDG2_9DINO</name>
<dbReference type="OrthoDB" id="449188at2759"/>
<reference evidence="5" key="1">
    <citation type="submission" date="2021-02" db="EMBL/GenBank/DDBJ databases">
        <authorList>
            <person name="Dougan E. K."/>
            <person name="Rhodes N."/>
            <person name="Thang M."/>
            <person name="Chan C."/>
        </authorList>
    </citation>
    <scope>NUCLEOTIDE SEQUENCE</scope>
</reference>
<evidence type="ECO:0000313" key="6">
    <source>
        <dbReference type="Proteomes" id="UP000601435"/>
    </source>
</evidence>
<dbReference type="PANTHER" id="PTHR13976">
    <property type="entry name" value="HETEROGENEOUS NUCLEAR RIBONUCLEOPROTEIN-RELATED"/>
    <property type="match status" value="1"/>
</dbReference>
<dbReference type="InterPro" id="IPR035979">
    <property type="entry name" value="RBD_domain_sf"/>
</dbReference>
<dbReference type="InterPro" id="IPR012677">
    <property type="entry name" value="Nucleotide-bd_a/b_plait_sf"/>
</dbReference>
<organism evidence="5 6">
    <name type="scientific">Symbiodinium necroappetens</name>
    <dbReference type="NCBI Taxonomy" id="1628268"/>
    <lineage>
        <taxon>Eukaryota</taxon>
        <taxon>Sar</taxon>
        <taxon>Alveolata</taxon>
        <taxon>Dinophyceae</taxon>
        <taxon>Suessiales</taxon>
        <taxon>Symbiodiniaceae</taxon>
        <taxon>Symbiodinium</taxon>
    </lineage>
</organism>
<evidence type="ECO:0000256" key="1">
    <source>
        <dbReference type="ARBA" id="ARBA00022737"/>
    </source>
</evidence>
<sequence>MQRNRFRQLSTGFGQALAMAFQDFPGAGYLRLRGLPFSAGTREVSEFLAEFGIMEENIALGMNTQGRPSGEAWVQFLDVPSAEEAKRQKDRHRIGGRYIEIFATSLEAANAATRNTTSGGANMTIPDFPGSSYLRLRGLPYSATQADVAEFFQDYGVTTAQVIMGQEGKLLILAVPHPAMDG</sequence>
<accession>A0A813CDG2</accession>
<dbReference type="SMART" id="SM00360">
    <property type="entry name" value="RRM"/>
    <property type="match status" value="1"/>
</dbReference>
<evidence type="ECO:0000313" key="5">
    <source>
        <dbReference type="EMBL" id="CAE7942995.1"/>
    </source>
</evidence>
<dbReference type="Gene3D" id="3.30.70.330">
    <property type="match status" value="2"/>
</dbReference>
<proteinExistence type="predicted"/>
<dbReference type="EMBL" id="CAJNJA010098297">
    <property type="protein sequence ID" value="CAE7942995.1"/>
    <property type="molecule type" value="Genomic_DNA"/>
</dbReference>
<protein>
    <submittedName>
        <fullName evidence="5">Esrp2 protein</fullName>
    </submittedName>
</protein>
<dbReference type="CDD" id="cd12254">
    <property type="entry name" value="RRM_hnRNPH_ESRPs_RBM12_like"/>
    <property type="match status" value="1"/>
</dbReference>
<dbReference type="SUPFAM" id="SSF54928">
    <property type="entry name" value="RNA-binding domain, RBD"/>
    <property type="match status" value="2"/>
</dbReference>
<evidence type="ECO:0000256" key="3">
    <source>
        <dbReference type="PROSITE-ProRule" id="PRU00176"/>
    </source>
</evidence>
<dbReference type="InterPro" id="IPR050666">
    <property type="entry name" value="ESRP"/>
</dbReference>
<feature type="domain" description="RRM" evidence="4">
    <location>
        <begin position="28"/>
        <end position="101"/>
    </location>
</feature>
<dbReference type="PROSITE" id="PS50102">
    <property type="entry name" value="RRM"/>
    <property type="match status" value="1"/>
</dbReference>
<keyword evidence="1" id="KW-0677">Repeat</keyword>
<gene>
    <name evidence="5" type="primary">Esrp2</name>
    <name evidence="5" type="ORF">SNEC2469_LOCUS34878</name>
</gene>